<proteinExistence type="inferred from homology"/>
<name>A0A7Y9U7S6_9BURK</name>
<keyword evidence="5" id="KW-1185">Reference proteome</keyword>
<dbReference type="InterPro" id="IPR000566">
    <property type="entry name" value="Lipocln_cytosolic_FA-bd_dom"/>
</dbReference>
<dbReference type="GO" id="GO:0008289">
    <property type="term" value="F:lipid binding"/>
    <property type="evidence" value="ECO:0007669"/>
    <property type="project" value="UniProtKB-UniRule"/>
</dbReference>
<evidence type="ECO:0000313" key="4">
    <source>
        <dbReference type="EMBL" id="NYG33836.1"/>
    </source>
</evidence>
<evidence type="ECO:0000313" key="5">
    <source>
        <dbReference type="Proteomes" id="UP000518288"/>
    </source>
</evidence>
<dbReference type="PANTHER" id="PTHR10612:SF34">
    <property type="entry name" value="APOLIPOPROTEIN D"/>
    <property type="match status" value="1"/>
</dbReference>
<feature type="chain" id="PRO_5031673781" description="Outer membrane lipoprotein Blc" evidence="2">
    <location>
        <begin position="25"/>
        <end position="183"/>
    </location>
</feature>
<comment type="subcellular location">
    <subcellularLocation>
        <location evidence="2">Cell outer membrane</location>
    </subcellularLocation>
</comment>
<comment type="caution">
    <text evidence="4">The sequence shown here is derived from an EMBL/GenBank/DDBJ whole genome shotgun (WGS) entry which is preliminary data.</text>
</comment>
<dbReference type="PANTHER" id="PTHR10612">
    <property type="entry name" value="APOLIPOPROTEIN D"/>
    <property type="match status" value="1"/>
</dbReference>
<dbReference type="CDD" id="cd19438">
    <property type="entry name" value="lipocalin_Blc-like"/>
    <property type="match status" value="1"/>
</dbReference>
<dbReference type="PROSITE" id="PS00213">
    <property type="entry name" value="LIPOCALIN"/>
    <property type="match status" value="1"/>
</dbReference>
<dbReference type="PIRSF" id="PIRSF036893">
    <property type="entry name" value="Lipocalin_ApoD"/>
    <property type="match status" value="1"/>
</dbReference>
<dbReference type="InterPro" id="IPR022271">
    <property type="entry name" value="Lipocalin_ApoD"/>
</dbReference>
<dbReference type="Proteomes" id="UP000518288">
    <property type="component" value="Unassembled WGS sequence"/>
</dbReference>
<dbReference type="Pfam" id="PF08212">
    <property type="entry name" value="Lipocalin_2"/>
    <property type="match status" value="1"/>
</dbReference>
<dbReference type="PRINTS" id="PR01171">
    <property type="entry name" value="BCTLIPOCALIN"/>
</dbReference>
<sequence length="183" mass="19754">MNQHMKRFAALTAGVALATLASCASTPSTPLPTVPAVDLARYAGAWYEVASLPNRFQKQCVADTQARYRQTGADIEVVNRCRTADGKVDDITGVAKVVPDSGNAKLRVSFFRPFYGDYWILALGGGADYGWVLVGEPTRKFGWVLSRTPTIAPADLEAALARAEALGYARSAFKNTPQTRPLD</sequence>
<evidence type="ECO:0000256" key="2">
    <source>
        <dbReference type="PIRNR" id="PIRNR036893"/>
    </source>
</evidence>
<dbReference type="InterPro" id="IPR022272">
    <property type="entry name" value="Lipocalin_CS"/>
</dbReference>
<comment type="subunit">
    <text evidence="2">Homodimer.</text>
</comment>
<organism evidence="4 5">
    <name type="scientific">Sphaerotilus montanus</name>
    <dbReference type="NCBI Taxonomy" id="522889"/>
    <lineage>
        <taxon>Bacteria</taxon>
        <taxon>Pseudomonadati</taxon>
        <taxon>Pseudomonadota</taxon>
        <taxon>Betaproteobacteria</taxon>
        <taxon>Burkholderiales</taxon>
        <taxon>Sphaerotilaceae</taxon>
        <taxon>Sphaerotilus</taxon>
    </lineage>
</organism>
<keyword evidence="2" id="KW-0446">Lipid-binding</keyword>
<dbReference type="GO" id="GO:0009279">
    <property type="term" value="C:cell outer membrane"/>
    <property type="evidence" value="ECO:0007669"/>
    <property type="project" value="UniProtKB-SubCell"/>
</dbReference>
<comment type="function">
    <text evidence="2">Involved in the storage or transport of lipids necessary for membrane maintenance under stressful conditions. Displays a binding preference for lysophospholipids.</text>
</comment>
<feature type="domain" description="Lipocalin/cytosolic fatty-acid binding" evidence="3">
    <location>
        <begin position="37"/>
        <end position="178"/>
    </location>
</feature>
<dbReference type="SUPFAM" id="SSF50814">
    <property type="entry name" value="Lipocalins"/>
    <property type="match status" value="1"/>
</dbReference>
<evidence type="ECO:0000256" key="1">
    <source>
        <dbReference type="ARBA" id="ARBA00006889"/>
    </source>
</evidence>
<dbReference type="InterPro" id="IPR012674">
    <property type="entry name" value="Calycin"/>
</dbReference>
<evidence type="ECO:0000259" key="3">
    <source>
        <dbReference type="Pfam" id="PF08212"/>
    </source>
</evidence>
<dbReference type="EMBL" id="JACCFH010000001">
    <property type="protein sequence ID" value="NYG33836.1"/>
    <property type="molecule type" value="Genomic_DNA"/>
</dbReference>
<dbReference type="RefSeq" id="WP_246332554.1">
    <property type="nucleotide sequence ID" value="NZ_JACCFH010000001.1"/>
</dbReference>
<keyword evidence="2" id="KW-0732">Signal</keyword>
<protein>
    <recommendedName>
        <fullName evidence="2">Outer membrane lipoprotein Blc</fullName>
    </recommendedName>
</protein>
<comment type="similarity">
    <text evidence="1 2">Belongs to the calycin superfamily. Lipocalin family.</text>
</comment>
<keyword evidence="2 4" id="KW-0449">Lipoprotein</keyword>
<keyword evidence="2" id="KW-0472">Membrane</keyword>
<dbReference type="InterPro" id="IPR047202">
    <property type="entry name" value="Lipocalin_Blc-like_dom"/>
</dbReference>
<keyword evidence="2" id="KW-0998">Cell outer membrane</keyword>
<accession>A0A7Y9U7S6</accession>
<dbReference type="PROSITE" id="PS51257">
    <property type="entry name" value="PROKAR_LIPOPROTEIN"/>
    <property type="match status" value="1"/>
</dbReference>
<feature type="signal peptide" evidence="2">
    <location>
        <begin position="1"/>
        <end position="24"/>
    </location>
</feature>
<dbReference type="Gene3D" id="2.40.128.20">
    <property type="match status" value="1"/>
</dbReference>
<reference evidence="4 5" key="1">
    <citation type="submission" date="2020-07" db="EMBL/GenBank/DDBJ databases">
        <title>Genomic Encyclopedia of Archaeal and Bacterial Type Strains, Phase II (KMG-II): from individual species to whole genera.</title>
        <authorList>
            <person name="Goeker M."/>
        </authorList>
    </citation>
    <scope>NUCLEOTIDE SEQUENCE [LARGE SCALE GENOMIC DNA]</scope>
    <source>
        <strain evidence="4 5">DSM 21226</strain>
    </source>
</reference>
<gene>
    <name evidence="4" type="ORF">BDD16_002822</name>
</gene>
<dbReference type="AlphaFoldDB" id="A0A7Y9U7S6"/>
<dbReference type="GO" id="GO:0006950">
    <property type="term" value="P:response to stress"/>
    <property type="evidence" value="ECO:0007669"/>
    <property type="project" value="UniProtKB-ARBA"/>
</dbReference>
<dbReference type="InterPro" id="IPR002446">
    <property type="entry name" value="Lipocalin_bac"/>
</dbReference>